<name>A0A0C2JMJ8_THEKT</name>
<dbReference type="GO" id="GO:0005789">
    <property type="term" value="C:endoplasmic reticulum membrane"/>
    <property type="evidence" value="ECO:0007669"/>
    <property type="project" value="UniProtKB-SubCell"/>
</dbReference>
<keyword evidence="9" id="KW-0811">Translocation</keyword>
<evidence type="ECO:0000256" key="9">
    <source>
        <dbReference type="ARBA" id="ARBA00023010"/>
    </source>
</evidence>
<evidence type="ECO:0000313" key="13">
    <source>
        <dbReference type="Proteomes" id="UP000031668"/>
    </source>
</evidence>
<dbReference type="PANTHER" id="PTHR12443:SF9">
    <property type="entry name" value="TRANSLOCATION PROTEIN SEC62"/>
    <property type="match status" value="1"/>
</dbReference>
<comment type="subcellular location">
    <subcellularLocation>
        <location evidence="1">Endoplasmic reticulum membrane</location>
        <topology evidence="1">Multi-pass membrane protein</topology>
    </subcellularLocation>
</comment>
<dbReference type="PANTHER" id="PTHR12443">
    <property type="entry name" value="TRANSLOCATION PROTEIN SEC62"/>
    <property type="match status" value="1"/>
</dbReference>
<keyword evidence="13" id="KW-1185">Reference proteome</keyword>
<evidence type="ECO:0000256" key="11">
    <source>
        <dbReference type="SAM" id="Phobius"/>
    </source>
</evidence>
<keyword evidence="8 11" id="KW-1133">Transmembrane helix</keyword>
<keyword evidence="6" id="KW-0256">Endoplasmic reticulum</keyword>
<feature type="transmembrane region" description="Helical" evidence="11">
    <location>
        <begin position="164"/>
        <end position="195"/>
    </location>
</feature>
<protein>
    <recommendedName>
        <fullName evidence="3">Translocation protein SEC62</fullName>
    </recommendedName>
</protein>
<dbReference type="GO" id="GO:0031204">
    <property type="term" value="P:post-translational protein targeting to membrane, translocation"/>
    <property type="evidence" value="ECO:0007669"/>
    <property type="project" value="TreeGrafter"/>
</dbReference>
<evidence type="ECO:0000256" key="5">
    <source>
        <dbReference type="ARBA" id="ARBA00022692"/>
    </source>
</evidence>
<keyword evidence="4" id="KW-0813">Transport</keyword>
<feature type="transmembrane region" description="Helical" evidence="11">
    <location>
        <begin position="134"/>
        <end position="152"/>
    </location>
</feature>
<dbReference type="OMA" id="VETRMDA"/>
<keyword evidence="7" id="KW-0653">Protein transport</keyword>
<reference evidence="12 13" key="1">
    <citation type="journal article" date="2014" name="Genome Biol. Evol.">
        <title>The genome of the myxosporean Thelohanellus kitauei shows adaptations to nutrient acquisition within its fish host.</title>
        <authorList>
            <person name="Yang Y."/>
            <person name="Xiong J."/>
            <person name="Zhou Z."/>
            <person name="Huo F."/>
            <person name="Miao W."/>
            <person name="Ran C."/>
            <person name="Liu Y."/>
            <person name="Zhang J."/>
            <person name="Feng J."/>
            <person name="Wang M."/>
            <person name="Wang M."/>
            <person name="Wang L."/>
            <person name="Yao B."/>
        </authorList>
    </citation>
    <scope>NUCLEOTIDE SEQUENCE [LARGE SCALE GENOMIC DNA]</scope>
    <source>
        <strain evidence="12">Wuqing</strain>
    </source>
</reference>
<dbReference type="AlphaFoldDB" id="A0A0C2JMJ8"/>
<evidence type="ECO:0000256" key="3">
    <source>
        <dbReference type="ARBA" id="ARBA00021257"/>
    </source>
</evidence>
<keyword evidence="10 11" id="KW-0472">Membrane</keyword>
<sequence length="234" mass="27071">MSGRYNRKKPVQIELAKNEKSMLDKLKKSCPIKKGLLEKQKVAHFRGSDAFDSIKNIATDLKDHDILKLMTKFMVSGYFMPVSKYTTPVKQKKNNEKSSTSQKKFIVNLSPLELTEFSPSEIQYYAWLYEPITYYQYLICLGVALAVIGYYLKPFWPSTLEMGVSYISIAMVVLLCIFVGIALFRYVVFITVFLCSGGKVYFWYLPSLTKDCGVLESFQPLYSIDYYQEKQKEE</sequence>
<evidence type="ECO:0000256" key="2">
    <source>
        <dbReference type="ARBA" id="ARBA00010604"/>
    </source>
</evidence>
<comment type="caution">
    <text evidence="12">The sequence shown here is derived from an EMBL/GenBank/DDBJ whole genome shotgun (WGS) entry which is preliminary data.</text>
</comment>
<evidence type="ECO:0000256" key="6">
    <source>
        <dbReference type="ARBA" id="ARBA00022824"/>
    </source>
</evidence>
<evidence type="ECO:0000256" key="7">
    <source>
        <dbReference type="ARBA" id="ARBA00022927"/>
    </source>
</evidence>
<evidence type="ECO:0000256" key="4">
    <source>
        <dbReference type="ARBA" id="ARBA00022448"/>
    </source>
</evidence>
<proteinExistence type="inferred from homology"/>
<accession>A0A0C2JMJ8</accession>
<evidence type="ECO:0000256" key="10">
    <source>
        <dbReference type="ARBA" id="ARBA00023136"/>
    </source>
</evidence>
<organism evidence="12 13">
    <name type="scientific">Thelohanellus kitauei</name>
    <name type="common">Myxosporean</name>
    <dbReference type="NCBI Taxonomy" id="669202"/>
    <lineage>
        <taxon>Eukaryota</taxon>
        <taxon>Metazoa</taxon>
        <taxon>Cnidaria</taxon>
        <taxon>Myxozoa</taxon>
        <taxon>Myxosporea</taxon>
        <taxon>Bivalvulida</taxon>
        <taxon>Platysporina</taxon>
        <taxon>Myxobolidae</taxon>
        <taxon>Thelohanellus</taxon>
    </lineage>
</organism>
<evidence type="ECO:0000256" key="1">
    <source>
        <dbReference type="ARBA" id="ARBA00004477"/>
    </source>
</evidence>
<dbReference type="EMBL" id="JWZT01002014">
    <property type="protein sequence ID" value="KII70588.1"/>
    <property type="molecule type" value="Genomic_DNA"/>
</dbReference>
<dbReference type="OrthoDB" id="200187at2759"/>
<dbReference type="Pfam" id="PF03839">
    <property type="entry name" value="Sec62"/>
    <property type="match status" value="1"/>
</dbReference>
<keyword evidence="5 11" id="KW-0812">Transmembrane</keyword>
<gene>
    <name evidence="12" type="ORF">RF11_14551</name>
</gene>
<comment type="similarity">
    <text evidence="2">Belongs to the SEC62 family.</text>
</comment>
<evidence type="ECO:0000313" key="12">
    <source>
        <dbReference type="EMBL" id="KII70588.1"/>
    </source>
</evidence>
<dbReference type="InterPro" id="IPR004728">
    <property type="entry name" value="Sec62"/>
</dbReference>
<evidence type="ECO:0000256" key="8">
    <source>
        <dbReference type="ARBA" id="ARBA00022989"/>
    </source>
</evidence>
<dbReference type="Proteomes" id="UP000031668">
    <property type="component" value="Unassembled WGS sequence"/>
</dbReference>